<feature type="region of interest" description="Disordered" evidence="1">
    <location>
        <begin position="52"/>
        <end position="79"/>
    </location>
</feature>
<evidence type="ECO:0000313" key="2">
    <source>
        <dbReference type="EMBL" id="KAK9030502.1"/>
    </source>
</evidence>
<comment type="caution">
    <text evidence="2">The sequence shown here is derived from an EMBL/GenBank/DDBJ whole genome shotgun (WGS) entry which is preliminary data.</text>
</comment>
<accession>A0ABR2SZV7</accession>
<name>A0ABR2SZV7_9ROSI</name>
<evidence type="ECO:0000256" key="1">
    <source>
        <dbReference type="SAM" id="MobiDB-lite"/>
    </source>
</evidence>
<proteinExistence type="predicted"/>
<dbReference type="Proteomes" id="UP001396334">
    <property type="component" value="Unassembled WGS sequence"/>
</dbReference>
<gene>
    <name evidence="2" type="ORF">V6N11_031928</name>
</gene>
<keyword evidence="3" id="KW-1185">Reference proteome</keyword>
<organism evidence="2 3">
    <name type="scientific">Hibiscus sabdariffa</name>
    <name type="common">roselle</name>
    <dbReference type="NCBI Taxonomy" id="183260"/>
    <lineage>
        <taxon>Eukaryota</taxon>
        <taxon>Viridiplantae</taxon>
        <taxon>Streptophyta</taxon>
        <taxon>Embryophyta</taxon>
        <taxon>Tracheophyta</taxon>
        <taxon>Spermatophyta</taxon>
        <taxon>Magnoliopsida</taxon>
        <taxon>eudicotyledons</taxon>
        <taxon>Gunneridae</taxon>
        <taxon>Pentapetalae</taxon>
        <taxon>rosids</taxon>
        <taxon>malvids</taxon>
        <taxon>Malvales</taxon>
        <taxon>Malvaceae</taxon>
        <taxon>Malvoideae</taxon>
        <taxon>Hibiscus</taxon>
    </lineage>
</organism>
<evidence type="ECO:0000313" key="3">
    <source>
        <dbReference type="Proteomes" id="UP001396334"/>
    </source>
</evidence>
<dbReference type="EMBL" id="JBBPBN010000010">
    <property type="protein sequence ID" value="KAK9030502.1"/>
    <property type="molecule type" value="Genomic_DNA"/>
</dbReference>
<protein>
    <submittedName>
        <fullName evidence="2">Uncharacterized protein</fullName>
    </submittedName>
</protein>
<sequence>MTPAVQKQNRGVEVGSSQKSTGSRFDVLEDEMVVLGEGLVDSLTTKTGVEEVAMETSGSDRRRVGGSVGSTSGRNGTDEVLPVENVQGSVLHGRSGAGVAYGYELRGQGSYGRLVSECTSIASPRPVAVSDMVTSTGDWDWNRVRGILPEPVLDSMAASLPPVSQLGSDVPGWRWDKTGEFRTRCSKLLDAEYVERESVLDRGNRFIAECVLAFGTAQQHVQHAMRDVHEWEGPPRGWIKGNVDAAVSPLDGKAAIGGQQTLGGEVFAAPPSALVDLVDLEQRRWQERSLVTSSYCLRVDPGG</sequence>
<feature type="region of interest" description="Disordered" evidence="1">
    <location>
        <begin position="1"/>
        <end position="23"/>
    </location>
</feature>
<reference evidence="2 3" key="1">
    <citation type="journal article" date="2024" name="G3 (Bethesda)">
        <title>Genome assembly of Hibiscus sabdariffa L. provides insights into metabolisms of medicinal natural products.</title>
        <authorList>
            <person name="Kim T."/>
        </authorList>
    </citation>
    <scope>NUCLEOTIDE SEQUENCE [LARGE SCALE GENOMIC DNA]</scope>
    <source>
        <strain evidence="2">TK-2024</strain>
        <tissue evidence="2">Old leaves</tissue>
    </source>
</reference>